<comment type="caution">
    <text evidence="2">The sequence shown here is derived from an EMBL/GenBank/DDBJ whole genome shotgun (WGS) entry which is preliminary data.</text>
</comment>
<feature type="domain" description="Glycosyl transferase family 25" evidence="1">
    <location>
        <begin position="2"/>
        <end position="173"/>
    </location>
</feature>
<accession>A0A8X8GHW4</accession>
<evidence type="ECO:0000313" key="3">
    <source>
        <dbReference type="Proteomes" id="UP000887320"/>
    </source>
</evidence>
<sequence>MKSFVISLKSAEDRRAHIREQFEEKDIPFSFFDAIEPHSILAQAEKINLTLCKNDLSQNELACLLSHVSLWQKAIDEKIPAIAIFEDDIHLSQDAELFLKDSNWLSHDIVKTEKAYDKVFLDLDRTKVFNNKNFFLRRLRKAHLGAAGYILSYNGAMELVEYLKKQDVFDHVDQMIFRKYISERNAGVYQLVPALCIQDYILNPNEQKFTTSLQWRDQVVFKPKGLQKILREVSRFFIQLADLPFKTKLEFTRSSKD</sequence>
<organism evidence="2 3">
    <name type="scientific">Acinetobacter guillouiae</name>
    <name type="common">Acinetobacter genomosp. 11</name>
    <dbReference type="NCBI Taxonomy" id="106649"/>
    <lineage>
        <taxon>Bacteria</taxon>
        <taxon>Pseudomonadati</taxon>
        <taxon>Pseudomonadota</taxon>
        <taxon>Gammaproteobacteria</taxon>
        <taxon>Moraxellales</taxon>
        <taxon>Moraxellaceae</taxon>
        <taxon>Acinetobacter</taxon>
    </lineage>
</organism>
<dbReference type="RefSeq" id="WP_234622456.1">
    <property type="nucleotide sequence ID" value="NZ_JAHWXT010000001.1"/>
</dbReference>
<dbReference type="AlphaFoldDB" id="A0A8X8GHW4"/>
<reference evidence="2" key="1">
    <citation type="submission" date="2021-07" db="EMBL/GenBank/DDBJ databases">
        <authorList>
            <person name="Fernandez M."/>
            <person name="Pereira P."/>
            <person name="Torres Tejerizo G.A."/>
            <person name="Gonzalez P."/>
            <person name="Agostini E."/>
        </authorList>
    </citation>
    <scope>NUCLEOTIDE SEQUENCE</scope>
    <source>
        <strain evidence="2">SFC 500-1A</strain>
    </source>
</reference>
<dbReference type="Proteomes" id="UP000887320">
    <property type="component" value="Unassembled WGS sequence"/>
</dbReference>
<dbReference type="Pfam" id="PF01755">
    <property type="entry name" value="Glyco_transf_25"/>
    <property type="match status" value="1"/>
</dbReference>
<dbReference type="InterPro" id="IPR002654">
    <property type="entry name" value="Glyco_trans_25"/>
</dbReference>
<evidence type="ECO:0000259" key="1">
    <source>
        <dbReference type="Pfam" id="PF01755"/>
    </source>
</evidence>
<dbReference type="CDD" id="cd06532">
    <property type="entry name" value="Glyco_transf_25"/>
    <property type="match status" value="1"/>
</dbReference>
<protein>
    <submittedName>
        <fullName evidence="2">Glycosyltransferase family 25 protein</fullName>
    </submittedName>
</protein>
<gene>
    <name evidence="2" type="ORF">KW868_00700</name>
</gene>
<name>A0A8X8GHW4_ACIGI</name>
<evidence type="ECO:0000313" key="2">
    <source>
        <dbReference type="EMBL" id="MCF0262993.1"/>
    </source>
</evidence>
<proteinExistence type="predicted"/>
<dbReference type="EMBL" id="JAHWXT010000001">
    <property type="protein sequence ID" value="MCF0262993.1"/>
    <property type="molecule type" value="Genomic_DNA"/>
</dbReference>